<evidence type="ECO:0000313" key="1">
    <source>
        <dbReference type="EMBL" id="SVA67549.1"/>
    </source>
</evidence>
<gene>
    <name evidence="1" type="ORF">METZ01_LOCUS120403</name>
</gene>
<reference evidence="1" key="1">
    <citation type="submission" date="2018-05" db="EMBL/GenBank/DDBJ databases">
        <authorList>
            <person name="Lanie J.A."/>
            <person name="Ng W.-L."/>
            <person name="Kazmierczak K.M."/>
            <person name="Andrzejewski T.M."/>
            <person name="Davidsen T.M."/>
            <person name="Wayne K.J."/>
            <person name="Tettelin H."/>
            <person name="Glass J.I."/>
            <person name="Rusch D."/>
            <person name="Podicherti R."/>
            <person name="Tsui H.-C.T."/>
            <person name="Winkler M.E."/>
        </authorList>
    </citation>
    <scope>NUCLEOTIDE SEQUENCE</scope>
</reference>
<accession>A0A381XS10</accession>
<dbReference type="AlphaFoldDB" id="A0A381XS10"/>
<organism evidence="1">
    <name type="scientific">marine metagenome</name>
    <dbReference type="NCBI Taxonomy" id="408172"/>
    <lineage>
        <taxon>unclassified sequences</taxon>
        <taxon>metagenomes</taxon>
        <taxon>ecological metagenomes</taxon>
    </lineage>
</organism>
<proteinExistence type="predicted"/>
<dbReference type="EMBL" id="UINC01016175">
    <property type="protein sequence ID" value="SVA67549.1"/>
    <property type="molecule type" value="Genomic_DNA"/>
</dbReference>
<sequence length="26" mass="2808">MMIDQTSNKRTSAELIEGGVLVASTR</sequence>
<name>A0A381XS10_9ZZZZ</name>
<protein>
    <submittedName>
        <fullName evidence="1">Uncharacterized protein</fullName>
    </submittedName>
</protein>